<organism evidence="1 2">
    <name type="scientific">Rhizobium straminoryzae</name>
    <dbReference type="NCBI Taxonomy" id="1387186"/>
    <lineage>
        <taxon>Bacteria</taxon>
        <taxon>Pseudomonadati</taxon>
        <taxon>Pseudomonadota</taxon>
        <taxon>Alphaproteobacteria</taxon>
        <taxon>Hyphomicrobiales</taxon>
        <taxon>Rhizobiaceae</taxon>
        <taxon>Rhizobium/Agrobacterium group</taxon>
        <taxon>Rhizobium</taxon>
    </lineage>
</organism>
<name>A0A549T315_9HYPH</name>
<dbReference type="EMBL" id="VJMG01000056">
    <property type="protein sequence ID" value="TRL36232.1"/>
    <property type="molecule type" value="Genomic_DNA"/>
</dbReference>
<dbReference type="Proteomes" id="UP000316801">
    <property type="component" value="Unassembled WGS sequence"/>
</dbReference>
<keyword evidence="2" id="KW-1185">Reference proteome</keyword>
<evidence type="ECO:0000313" key="1">
    <source>
        <dbReference type="EMBL" id="TRL36232.1"/>
    </source>
</evidence>
<dbReference type="RefSeq" id="WP_143126654.1">
    <property type="nucleotide sequence ID" value="NZ_VJMG01000056.1"/>
</dbReference>
<gene>
    <name evidence="1" type="ORF">FNA46_18310</name>
</gene>
<feature type="non-terminal residue" evidence="1">
    <location>
        <position position="183"/>
    </location>
</feature>
<comment type="caution">
    <text evidence="1">The sequence shown here is derived from an EMBL/GenBank/DDBJ whole genome shotgun (WGS) entry which is preliminary data.</text>
</comment>
<proteinExistence type="predicted"/>
<evidence type="ECO:0000313" key="2">
    <source>
        <dbReference type="Proteomes" id="UP000316801"/>
    </source>
</evidence>
<protein>
    <submittedName>
        <fullName evidence="1">Phage portal protein</fullName>
    </submittedName>
</protein>
<accession>A0A549T315</accession>
<sequence length="183" mass="19524">MKMPFRLPRRAAAERLATALPAGSLREPGRGSERKAQTAGLAILSGEGAAHWSGRSYAALARAGMMRNPVVYRSIRMIAEAAASVPWLAYGGERELSAHPALTLMARPNPRMAGPDFLEALFGHLLLSGNAYVEGLSVAGPVRELHLLRPDRVSVVAGADGWPLAYDYRVGGMVRRLPALGDG</sequence>
<dbReference type="AlphaFoldDB" id="A0A549T315"/>
<dbReference type="InterPro" id="IPR006944">
    <property type="entry name" value="Phage/GTA_portal"/>
</dbReference>
<dbReference type="Pfam" id="PF04860">
    <property type="entry name" value="Phage_portal"/>
    <property type="match status" value="1"/>
</dbReference>
<reference evidence="1 2" key="1">
    <citation type="submission" date="2019-07" db="EMBL/GenBank/DDBJ databases">
        <title>Ln-dependent methylotrophs.</title>
        <authorList>
            <person name="Tani A."/>
        </authorList>
    </citation>
    <scope>NUCLEOTIDE SEQUENCE [LARGE SCALE GENOMIC DNA]</scope>
    <source>
        <strain evidence="1 2">SM12</strain>
    </source>
</reference>